<proteinExistence type="predicted"/>
<organism evidence="2 3">
    <name type="scientific">Plakobranchus ocellatus</name>
    <dbReference type="NCBI Taxonomy" id="259542"/>
    <lineage>
        <taxon>Eukaryota</taxon>
        <taxon>Metazoa</taxon>
        <taxon>Spiralia</taxon>
        <taxon>Lophotrochozoa</taxon>
        <taxon>Mollusca</taxon>
        <taxon>Gastropoda</taxon>
        <taxon>Heterobranchia</taxon>
        <taxon>Euthyneura</taxon>
        <taxon>Panpulmonata</taxon>
        <taxon>Sacoglossa</taxon>
        <taxon>Placobranchoidea</taxon>
        <taxon>Plakobranchidae</taxon>
        <taxon>Plakobranchus</taxon>
    </lineage>
</organism>
<dbReference type="SUPFAM" id="SSF53098">
    <property type="entry name" value="Ribonuclease H-like"/>
    <property type="match status" value="1"/>
</dbReference>
<gene>
    <name evidence="2" type="ORF">PoB_005331800</name>
</gene>
<dbReference type="InterPro" id="IPR036397">
    <property type="entry name" value="RNaseH_sf"/>
</dbReference>
<evidence type="ECO:0000259" key="1">
    <source>
        <dbReference type="PROSITE" id="PS50879"/>
    </source>
</evidence>
<sequence length="152" mass="16178">MDVPCLLHLRTVLIDPTREYAIAYTDGSSTGGTGNGGYGICFLWPDGSTTRICGLVGDWTCSYECELMAVTECLRVDIENQREGVALPGVVILTDCRTLVWALGGSGSEGVGEAVLLVDYLLKTEGVRTVVQWIPSHVGVLGNEIADGLANE</sequence>
<dbReference type="PROSITE" id="PS50879">
    <property type="entry name" value="RNASE_H_1"/>
    <property type="match status" value="1"/>
</dbReference>
<dbReference type="GO" id="GO:0003676">
    <property type="term" value="F:nucleic acid binding"/>
    <property type="evidence" value="ECO:0007669"/>
    <property type="project" value="InterPro"/>
</dbReference>
<protein>
    <submittedName>
        <fullName evidence="2">RNA-directed DNA polymerase from</fullName>
    </submittedName>
</protein>
<name>A0AAV4C4I8_9GAST</name>
<dbReference type="InterPro" id="IPR012337">
    <property type="entry name" value="RNaseH-like_sf"/>
</dbReference>
<dbReference type="GO" id="GO:0003964">
    <property type="term" value="F:RNA-directed DNA polymerase activity"/>
    <property type="evidence" value="ECO:0007669"/>
    <property type="project" value="UniProtKB-KW"/>
</dbReference>
<accession>A0AAV4C4I8</accession>
<dbReference type="InterPro" id="IPR002156">
    <property type="entry name" value="RNaseH_domain"/>
</dbReference>
<reference evidence="2 3" key="1">
    <citation type="journal article" date="2021" name="Elife">
        <title>Chloroplast acquisition without the gene transfer in kleptoplastic sea slugs, Plakobranchus ocellatus.</title>
        <authorList>
            <person name="Maeda T."/>
            <person name="Takahashi S."/>
            <person name="Yoshida T."/>
            <person name="Shimamura S."/>
            <person name="Takaki Y."/>
            <person name="Nagai Y."/>
            <person name="Toyoda A."/>
            <person name="Suzuki Y."/>
            <person name="Arimoto A."/>
            <person name="Ishii H."/>
            <person name="Satoh N."/>
            <person name="Nishiyama T."/>
            <person name="Hasebe M."/>
            <person name="Maruyama T."/>
            <person name="Minagawa J."/>
            <person name="Obokata J."/>
            <person name="Shigenobu S."/>
        </authorList>
    </citation>
    <scope>NUCLEOTIDE SEQUENCE [LARGE SCALE GENOMIC DNA]</scope>
</reference>
<evidence type="ECO:0000313" key="3">
    <source>
        <dbReference type="Proteomes" id="UP000735302"/>
    </source>
</evidence>
<comment type="caution">
    <text evidence="2">The sequence shown here is derived from an EMBL/GenBank/DDBJ whole genome shotgun (WGS) entry which is preliminary data.</text>
</comment>
<dbReference type="Proteomes" id="UP000735302">
    <property type="component" value="Unassembled WGS sequence"/>
</dbReference>
<evidence type="ECO:0000313" key="2">
    <source>
        <dbReference type="EMBL" id="GFO26813.1"/>
    </source>
</evidence>
<dbReference type="AlphaFoldDB" id="A0AAV4C4I8"/>
<feature type="domain" description="RNase H type-1" evidence="1">
    <location>
        <begin position="17"/>
        <end position="152"/>
    </location>
</feature>
<keyword evidence="3" id="KW-1185">Reference proteome</keyword>
<keyword evidence="2" id="KW-0695">RNA-directed DNA polymerase</keyword>
<dbReference type="GO" id="GO:0004523">
    <property type="term" value="F:RNA-DNA hybrid ribonuclease activity"/>
    <property type="evidence" value="ECO:0007669"/>
    <property type="project" value="InterPro"/>
</dbReference>
<dbReference type="Pfam" id="PF00075">
    <property type="entry name" value="RNase_H"/>
    <property type="match status" value="1"/>
</dbReference>
<dbReference type="Gene3D" id="3.30.420.10">
    <property type="entry name" value="Ribonuclease H-like superfamily/Ribonuclease H"/>
    <property type="match status" value="1"/>
</dbReference>
<keyword evidence="2" id="KW-0808">Transferase</keyword>
<dbReference type="EMBL" id="BLXT01005873">
    <property type="protein sequence ID" value="GFO26813.1"/>
    <property type="molecule type" value="Genomic_DNA"/>
</dbReference>
<keyword evidence="2" id="KW-0548">Nucleotidyltransferase</keyword>